<evidence type="ECO:0000256" key="2">
    <source>
        <dbReference type="ARBA" id="ARBA00022771"/>
    </source>
</evidence>
<evidence type="ECO:0000313" key="6">
    <source>
        <dbReference type="EnsemblPlants" id="Kaladp0809s0140.1.v1.1"/>
    </source>
</evidence>
<name>A0A7N0VHG5_KALFE</name>
<accession>A0A7N0VHG5</accession>
<dbReference type="EnsemblPlants" id="Kaladp0809s0140.1.v1.1">
    <property type="protein sequence ID" value="Kaladp0809s0140.1.v1.1"/>
    <property type="gene ID" value="Kaladp0809s0140.v1.1"/>
</dbReference>
<evidence type="ECO:0000256" key="3">
    <source>
        <dbReference type="ARBA" id="ARBA00022833"/>
    </source>
</evidence>
<keyword evidence="3" id="KW-0862">Zinc</keyword>
<dbReference type="Gene3D" id="3.40.50.10190">
    <property type="entry name" value="BRCT domain"/>
    <property type="match status" value="1"/>
</dbReference>
<reference evidence="6" key="1">
    <citation type="submission" date="2021-01" db="UniProtKB">
        <authorList>
            <consortium name="EnsemblPlants"/>
        </authorList>
    </citation>
    <scope>IDENTIFICATION</scope>
</reference>
<dbReference type="InterPro" id="IPR011011">
    <property type="entry name" value="Znf_FYVE_PHD"/>
</dbReference>
<dbReference type="PANTHER" id="PTHR47181">
    <property type="entry name" value="BRCA1 C TERMINUS DOMAIN CONTAINING PROTEIN, EXPRESSED"/>
    <property type="match status" value="1"/>
</dbReference>
<dbReference type="Gene3D" id="3.30.40.10">
    <property type="entry name" value="Zinc/RING finger domain, C3HC4 (zinc finger)"/>
    <property type="match status" value="1"/>
</dbReference>
<proteinExistence type="predicted"/>
<evidence type="ECO:0000313" key="7">
    <source>
        <dbReference type="Proteomes" id="UP000594263"/>
    </source>
</evidence>
<dbReference type="PANTHER" id="PTHR47181:SF2">
    <property type="entry name" value="BRCA1 C TERMINUS DOMAIN CONTAINING PROTEIN, EXPRESSED"/>
    <property type="match status" value="1"/>
</dbReference>
<protein>
    <recommendedName>
        <fullName evidence="5">PHD-type domain-containing protein</fullName>
    </recommendedName>
</protein>
<keyword evidence="7" id="KW-1185">Reference proteome</keyword>
<dbReference type="Gramene" id="Kaladp0809s0140.1.v1.1">
    <property type="protein sequence ID" value="Kaladp0809s0140.1.v1.1"/>
    <property type="gene ID" value="Kaladp0809s0140.v1.1"/>
</dbReference>
<dbReference type="InterPro" id="IPR019787">
    <property type="entry name" value="Znf_PHD-finger"/>
</dbReference>
<dbReference type="InterPro" id="IPR001965">
    <property type="entry name" value="Znf_PHD"/>
</dbReference>
<dbReference type="GO" id="GO:0008270">
    <property type="term" value="F:zinc ion binding"/>
    <property type="evidence" value="ECO:0007669"/>
    <property type="project" value="UniProtKB-KW"/>
</dbReference>
<evidence type="ECO:0000256" key="4">
    <source>
        <dbReference type="PROSITE-ProRule" id="PRU00146"/>
    </source>
</evidence>
<keyword evidence="1" id="KW-0479">Metal-binding</keyword>
<dbReference type="InterPro" id="IPR036420">
    <property type="entry name" value="BRCT_dom_sf"/>
</dbReference>
<evidence type="ECO:0000256" key="1">
    <source>
        <dbReference type="ARBA" id="ARBA00022723"/>
    </source>
</evidence>
<dbReference type="Pfam" id="PF00628">
    <property type="entry name" value="PHD"/>
    <property type="match status" value="1"/>
</dbReference>
<dbReference type="InterPro" id="IPR013083">
    <property type="entry name" value="Znf_RING/FYVE/PHD"/>
</dbReference>
<evidence type="ECO:0000259" key="5">
    <source>
        <dbReference type="PROSITE" id="PS50016"/>
    </source>
</evidence>
<dbReference type="Proteomes" id="UP000594263">
    <property type="component" value="Unplaced"/>
</dbReference>
<keyword evidence="2 4" id="KW-0863">Zinc-finger</keyword>
<dbReference type="SUPFAM" id="SSF57903">
    <property type="entry name" value="FYVE/PHD zinc finger"/>
    <property type="match status" value="1"/>
</dbReference>
<dbReference type="SMART" id="SM00249">
    <property type="entry name" value="PHD"/>
    <property type="match status" value="1"/>
</dbReference>
<dbReference type="PROSITE" id="PS50016">
    <property type="entry name" value="ZF_PHD_2"/>
    <property type="match status" value="1"/>
</dbReference>
<dbReference type="InterPro" id="IPR044254">
    <property type="entry name" value="At4g02110-like"/>
</dbReference>
<sequence length="202" mass="22099">MRIIVYGECFSPPLDTLKRVVKAGDGIILATAPPYTRFLNSGVDFAVISPGISKVDAWVQEFLNHEIPCVLIDYLVEFVCKPGSPLNNHVLFETESWAERSLANLVRRSEEIVEDSTTTEEDDLKCCVCGSGDRGHQMLICGDENGSVGCGIGTHVECCDPPLQEIPDDDWFCPKCSLSKDAGMKLKSGKAKKAKTSTVKSR</sequence>
<dbReference type="AlphaFoldDB" id="A0A7N0VHG5"/>
<feature type="domain" description="PHD-type" evidence="5">
    <location>
        <begin position="123"/>
        <end position="179"/>
    </location>
</feature>
<organism evidence="6 7">
    <name type="scientific">Kalanchoe fedtschenkoi</name>
    <name type="common">Lavender scallops</name>
    <name type="synonym">South American air plant</name>
    <dbReference type="NCBI Taxonomy" id="63787"/>
    <lineage>
        <taxon>Eukaryota</taxon>
        <taxon>Viridiplantae</taxon>
        <taxon>Streptophyta</taxon>
        <taxon>Embryophyta</taxon>
        <taxon>Tracheophyta</taxon>
        <taxon>Spermatophyta</taxon>
        <taxon>Magnoliopsida</taxon>
        <taxon>eudicotyledons</taxon>
        <taxon>Gunneridae</taxon>
        <taxon>Pentapetalae</taxon>
        <taxon>Saxifragales</taxon>
        <taxon>Crassulaceae</taxon>
        <taxon>Kalanchoe</taxon>
    </lineage>
</organism>